<protein>
    <submittedName>
        <fullName evidence="1">Uncharacterized protein</fullName>
    </submittedName>
</protein>
<dbReference type="EMBL" id="PHWZ01000223">
    <property type="protein sequence ID" value="TEY56943.1"/>
    <property type="molecule type" value="Genomic_DNA"/>
</dbReference>
<organism evidence="1 2">
    <name type="scientific">Botryotinia calthae</name>
    <dbReference type="NCBI Taxonomy" id="38488"/>
    <lineage>
        <taxon>Eukaryota</taxon>
        <taxon>Fungi</taxon>
        <taxon>Dikarya</taxon>
        <taxon>Ascomycota</taxon>
        <taxon>Pezizomycotina</taxon>
        <taxon>Leotiomycetes</taxon>
        <taxon>Helotiales</taxon>
        <taxon>Sclerotiniaceae</taxon>
        <taxon>Botryotinia</taxon>
    </lineage>
</organism>
<comment type="caution">
    <text evidence="1">The sequence shown here is derived from an EMBL/GenBank/DDBJ whole genome shotgun (WGS) entry which is preliminary data.</text>
</comment>
<proteinExistence type="predicted"/>
<keyword evidence="2" id="KW-1185">Reference proteome</keyword>
<accession>A0A4Y8CY31</accession>
<evidence type="ECO:0000313" key="1">
    <source>
        <dbReference type="EMBL" id="TEY56943.1"/>
    </source>
</evidence>
<gene>
    <name evidence="1" type="ORF">BOTCAL_0223g00230</name>
</gene>
<reference evidence="1 2" key="1">
    <citation type="submission" date="2017-11" db="EMBL/GenBank/DDBJ databases">
        <title>Comparative genomics of Botrytis spp.</title>
        <authorList>
            <person name="Valero-Jimenez C.A."/>
            <person name="Tapia P."/>
            <person name="Veloso J."/>
            <person name="Silva-Moreno E."/>
            <person name="Staats M."/>
            <person name="Valdes J.H."/>
            <person name="Van Kan J.A.L."/>
        </authorList>
    </citation>
    <scope>NUCLEOTIDE SEQUENCE [LARGE SCALE GENOMIC DNA]</scope>
    <source>
        <strain evidence="1 2">MUCL2830</strain>
    </source>
</reference>
<sequence>MHLQKFICTFRSSLRIVPLNGHLEAAMFFTQPRYNTILPYLEEEIKENIRAVARRGSMVLVSTPLRAISRITILDSIIDDLREMKMLSISIAIAAFHWQEAEEPTSYPASIVEECADFDKHMDKTALLYTIENGDLLTLRLPVEADCPVEIIRDR</sequence>
<dbReference type="Proteomes" id="UP000297299">
    <property type="component" value="Unassembled WGS sequence"/>
</dbReference>
<dbReference type="AlphaFoldDB" id="A0A4Y8CY31"/>
<name>A0A4Y8CY31_9HELO</name>
<evidence type="ECO:0000313" key="2">
    <source>
        <dbReference type="Proteomes" id="UP000297299"/>
    </source>
</evidence>
<dbReference type="OrthoDB" id="4772757at2759"/>